<evidence type="ECO:0000313" key="2">
    <source>
        <dbReference type="Proteomes" id="UP001153269"/>
    </source>
</evidence>
<dbReference type="Proteomes" id="UP001153269">
    <property type="component" value="Unassembled WGS sequence"/>
</dbReference>
<sequence>MCRHHVREQLMPSTDLIYVSTLSHSPHTELSLQVSVLSGGARTFQPDRSWDVSGPWDEWRETFKPGRSLDVSRAWSRVTERRNETIQPAVHWNPITDQRNHVAGSDGGFFQAPRASQAMGSVTRPLQAQKEHVQYFIQQMWVWSGIQRAGWREWSFISDSVIDKRVRNVHMVTKLSRQVTTQAAIHIERFKKKLAVRGVDDKLEQTTKKESFSLPAKMSLLSSVGGKHTSTTTNNYIWGCVPLVFHQLNSPETRLPIRCPYELQDSDLTTSAEELETHRQTPGHMLGELQGRRLVSSLSVSETIETPETDRLRFPSTVDSTKTLLRMKAPAVCSDGTALERDCSGASWGGFTIVRRNHHHVEGEERLISCPRSSEGSSQTMT</sequence>
<reference evidence="1" key="1">
    <citation type="submission" date="2020-03" db="EMBL/GenBank/DDBJ databases">
        <authorList>
            <person name="Weist P."/>
        </authorList>
    </citation>
    <scope>NUCLEOTIDE SEQUENCE</scope>
</reference>
<dbReference type="AlphaFoldDB" id="A0A9N7YZ35"/>
<comment type="caution">
    <text evidence="1">The sequence shown here is derived from an EMBL/GenBank/DDBJ whole genome shotgun (WGS) entry which is preliminary data.</text>
</comment>
<name>A0A9N7YZ35_PLEPL</name>
<keyword evidence="2" id="KW-1185">Reference proteome</keyword>
<dbReference type="EMBL" id="CADEAL010002982">
    <property type="protein sequence ID" value="CAB1443001.1"/>
    <property type="molecule type" value="Genomic_DNA"/>
</dbReference>
<protein>
    <submittedName>
        <fullName evidence="1">Uncharacterized protein</fullName>
    </submittedName>
</protein>
<gene>
    <name evidence="1" type="ORF">PLEPLA_LOCUS30719</name>
</gene>
<organism evidence="1 2">
    <name type="scientific">Pleuronectes platessa</name>
    <name type="common">European plaice</name>
    <dbReference type="NCBI Taxonomy" id="8262"/>
    <lineage>
        <taxon>Eukaryota</taxon>
        <taxon>Metazoa</taxon>
        <taxon>Chordata</taxon>
        <taxon>Craniata</taxon>
        <taxon>Vertebrata</taxon>
        <taxon>Euteleostomi</taxon>
        <taxon>Actinopterygii</taxon>
        <taxon>Neopterygii</taxon>
        <taxon>Teleostei</taxon>
        <taxon>Neoteleostei</taxon>
        <taxon>Acanthomorphata</taxon>
        <taxon>Carangaria</taxon>
        <taxon>Pleuronectiformes</taxon>
        <taxon>Pleuronectoidei</taxon>
        <taxon>Pleuronectidae</taxon>
        <taxon>Pleuronectes</taxon>
    </lineage>
</organism>
<accession>A0A9N7YZ35</accession>
<proteinExistence type="predicted"/>
<evidence type="ECO:0000313" key="1">
    <source>
        <dbReference type="EMBL" id="CAB1443001.1"/>
    </source>
</evidence>